<evidence type="ECO:0000256" key="1">
    <source>
        <dbReference type="ARBA" id="ARBA00004651"/>
    </source>
</evidence>
<dbReference type="PANTHER" id="PTHR34979">
    <property type="entry name" value="INNER MEMBRANE PROTEIN YGAZ"/>
    <property type="match status" value="1"/>
</dbReference>
<evidence type="ECO:0000256" key="5">
    <source>
        <dbReference type="ARBA" id="ARBA00022692"/>
    </source>
</evidence>
<dbReference type="Pfam" id="PF03591">
    <property type="entry name" value="AzlC"/>
    <property type="match status" value="1"/>
</dbReference>
<evidence type="ECO:0000313" key="9">
    <source>
        <dbReference type="EMBL" id="MDC0680214.1"/>
    </source>
</evidence>
<dbReference type="PANTHER" id="PTHR34979:SF1">
    <property type="entry name" value="INNER MEMBRANE PROTEIN YGAZ"/>
    <property type="match status" value="1"/>
</dbReference>
<keyword evidence="7 8" id="KW-0472">Membrane</keyword>
<name>A0ABT5C1D7_9BACT</name>
<protein>
    <submittedName>
        <fullName evidence="9">AzlC family ABC transporter permease</fullName>
    </submittedName>
</protein>
<keyword evidence="5 8" id="KW-0812">Transmembrane</keyword>
<dbReference type="Proteomes" id="UP001217485">
    <property type="component" value="Unassembled WGS sequence"/>
</dbReference>
<feature type="transmembrane region" description="Helical" evidence="8">
    <location>
        <begin position="190"/>
        <end position="208"/>
    </location>
</feature>
<evidence type="ECO:0000256" key="8">
    <source>
        <dbReference type="SAM" id="Phobius"/>
    </source>
</evidence>
<proteinExistence type="inferred from homology"/>
<gene>
    <name evidence="9" type="ORF">POL72_20905</name>
</gene>
<dbReference type="InterPro" id="IPR011606">
    <property type="entry name" value="Brnchd-chn_aa_trnsp_permease"/>
</dbReference>
<evidence type="ECO:0000256" key="7">
    <source>
        <dbReference type="ARBA" id="ARBA00023136"/>
    </source>
</evidence>
<feature type="transmembrane region" description="Helical" evidence="8">
    <location>
        <begin position="155"/>
        <end position="178"/>
    </location>
</feature>
<comment type="caution">
    <text evidence="9">The sequence shown here is derived from an EMBL/GenBank/DDBJ whole genome shotgun (WGS) entry which is preliminary data.</text>
</comment>
<keyword evidence="10" id="KW-1185">Reference proteome</keyword>
<evidence type="ECO:0000256" key="6">
    <source>
        <dbReference type="ARBA" id="ARBA00022989"/>
    </source>
</evidence>
<dbReference type="RefSeq" id="WP_272097248.1">
    <property type="nucleotide sequence ID" value="NZ_JAQNDK010000002.1"/>
</dbReference>
<sequence>MSFARATARHPEFRRGARDMLHVSPGIAAWGLVTGVAMVKSGLTAPLAVLMSLVVFAGSAQLATMPLLASGAPLWVVWATAACVNLRFVIFSAMWRPYFARLPRWRRCLCGYFSGDLNYVIFRERFPAIEPSPAQEPYFWGGVAMNWSAWQGASLSGIALANVIPVEWGLGFAGVLALLGITCSLLQDRATWLAAGTAASAAVAAYALPLKLNILVAIAAAVAVGLGLEAAEEAQRRARKVTEEAGR</sequence>
<evidence type="ECO:0000256" key="2">
    <source>
        <dbReference type="ARBA" id="ARBA00010735"/>
    </source>
</evidence>
<accession>A0ABT5C1D7</accession>
<feature type="transmembrane region" description="Helical" evidence="8">
    <location>
        <begin position="75"/>
        <end position="95"/>
    </location>
</feature>
<organism evidence="9 10">
    <name type="scientific">Sorangium atrum</name>
    <dbReference type="NCBI Taxonomy" id="2995308"/>
    <lineage>
        <taxon>Bacteria</taxon>
        <taxon>Pseudomonadati</taxon>
        <taxon>Myxococcota</taxon>
        <taxon>Polyangia</taxon>
        <taxon>Polyangiales</taxon>
        <taxon>Polyangiaceae</taxon>
        <taxon>Sorangium</taxon>
    </lineage>
</organism>
<comment type="subcellular location">
    <subcellularLocation>
        <location evidence="1">Cell membrane</location>
        <topology evidence="1">Multi-pass membrane protein</topology>
    </subcellularLocation>
</comment>
<feature type="transmembrane region" description="Helical" evidence="8">
    <location>
        <begin position="214"/>
        <end position="231"/>
    </location>
</feature>
<keyword evidence="6 8" id="KW-1133">Transmembrane helix</keyword>
<feature type="transmembrane region" description="Helical" evidence="8">
    <location>
        <begin position="20"/>
        <end position="39"/>
    </location>
</feature>
<feature type="transmembrane region" description="Helical" evidence="8">
    <location>
        <begin position="45"/>
        <end position="63"/>
    </location>
</feature>
<keyword evidence="4" id="KW-1003">Cell membrane</keyword>
<evidence type="ECO:0000256" key="3">
    <source>
        <dbReference type="ARBA" id="ARBA00022448"/>
    </source>
</evidence>
<keyword evidence="3" id="KW-0813">Transport</keyword>
<comment type="similarity">
    <text evidence="2">Belongs to the AzlC family.</text>
</comment>
<evidence type="ECO:0000313" key="10">
    <source>
        <dbReference type="Proteomes" id="UP001217485"/>
    </source>
</evidence>
<evidence type="ECO:0000256" key="4">
    <source>
        <dbReference type="ARBA" id="ARBA00022475"/>
    </source>
</evidence>
<dbReference type="EMBL" id="JAQNDK010000002">
    <property type="protein sequence ID" value="MDC0680214.1"/>
    <property type="molecule type" value="Genomic_DNA"/>
</dbReference>
<reference evidence="9 10" key="1">
    <citation type="submission" date="2023-01" db="EMBL/GenBank/DDBJ databases">
        <title>Minimal conservation of predation-associated metabolite biosynthetic gene clusters underscores biosynthetic potential of Myxococcota including descriptions for ten novel species: Archangium lansinium sp. nov., Myxococcus landrumus sp. nov., Nannocystis bai.</title>
        <authorList>
            <person name="Ahearne A."/>
            <person name="Stevens C."/>
            <person name="Dowd S."/>
        </authorList>
    </citation>
    <scope>NUCLEOTIDE SEQUENCE [LARGE SCALE GENOMIC DNA]</scope>
    <source>
        <strain evidence="9 10">WIWO2</strain>
    </source>
</reference>